<dbReference type="InterPro" id="IPR010099">
    <property type="entry name" value="SDR39U1"/>
</dbReference>
<accession>A0A5K3F7R9</accession>
<dbReference type="SUPFAM" id="SSF51735">
    <property type="entry name" value="NAD(P)-binding Rossmann-fold domains"/>
    <property type="match status" value="1"/>
</dbReference>
<proteinExistence type="predicted"/>
<dbReference type="Gene3D" id="3.40.50.720">
    <property type="entry name" value="NAD(P)-binding Rossmann-like Domain"/>
    <property type="match status" value="1"/>
</dbReference>
<dbReference type="InterPro" id="IPR013549">
    <property type="entry name" value="DUF1731"/>
</dbReference>
<reference evidence="3" key="1">
    <citation type="submission" date="2019-11" db="UniProtKB">
        <authorList>
            <consortium name="WormBaseParasite"/>
        </authorList>
    </citation>
    <scope>IDENTIFICATION</scope>
</reference>
<dbReference type="InterPro" id="IPR036291">
    <property type="entry name" value="NAD(P)-bd_dom_sf"/>
</dbReference>
<dbReference type="PANTHER" id="PTHR11092:SF0">
    <property type="entry name" value="EPIMERASE FAMILY PROTEIN SDR39U1"/>
    <property type="match status" value="1"/>
</dbReference>
<dbReference type="Pfam" id="PF01370">
    <property type="entry name" value="Epimerase"/>
    <property type="match status" value="1"/>
</dbReference>
<feature type="domain" description="DUF1731" evidence="2">
    <location>
        <begin position="259"/>
        <end position="306"/>
    </location>
</feature>
<evidence type="ECO:0000259" key="2">
    <source>
        <dbReference type="Pfam" id="PF08338"/>
    </source>
</evidence>
<name>A0A5K3F7R9_MESCO</name>
<dbReference type="AlphaFoldDB" id="A0A5K3F7R9"/>
<dbReference type="InterPro" id="IPR001509">
    <property type="entry name" value="Epimerase_deHydtase"/>
</dbReference>
<dbReference type="WBParaSite" id="MCU_005422-RA">
    <property type="protein sequence ID" value="MCU_005422-RA"/>
    <property type="gene ID" value="MCU_005422"/>
</dbReference>
<dbReference type="Pfam" id="PF08338">
    <property type="entry name" value="DUF1731"/>
    <property type="match status" value="1"/>
</dbReference>
<protein>
    <submittedName>
        <fullName evidence="3">DUF1731 domain-containing protein</fullName>
    </submittedName>
</protein>
<sequence>MSQSVNVVIGGGTGLIGKALSAKLTSMNINIRIISRCPRGKGDLSWKTIETCGLPEDTHVLVNLAGRTIGEINPMLLFPKNNRQFLEELRSSRIETTKMLVNNLPTSAKKMINSSAVGFYKPDMDRCYTEDDPYVDYDFITRLVHEWESSCAGPKLSGVQCVLLRTGVVLSKNGGALSSMYWPHRLGLGGPVGNGRQWFSWIHIDDLVNLVCFLITDPSSESLTGPINATSPNPVRQYAFSRALSESVGAPPLGGRLPTPPFVIRAMMGRERAPLLLEGQRVLPVKAQAAGFKFAFPTLEAALENIYGKRPGPVPID</sequence>
<evidence type="ECO:0000313" key="3">
    <source>
        <dbReference type="WBParaSite" id="MCU_005422-RA"/>
    </source>
</evidence>
<dbReference type="PANTHER" id="PTHR11092">
    <property type="entry name" value="SUGAR NUCLEOTIDE EPIMERASE RELATED"/>
    <property type="match status" value="1"/>
</dbReference>
<feature type="domain" description="NAD-dependent epimerase/dehydratase" evidence="1">
    <location>
        <begin position="7"/>
        <end position="221"/>
    </location>
</feature>
<organism evidence="3">
    <name type="scientific">Mesocestoides corti</name>
    <name type="common">Flatworm</name>
    <dbReference type="NCBI Taxonomy" id="53468"/>
    <lineage>
        <taxon>Eukaryota</taxon>
        <taxon>Metazoa</taxon>
        <taxon>Spiralia</taxon>
        <taxon>Lophotrochozoa</taxon>
        <taxon>Platyhelminthes</taxon>
        <taxon>Cestoda</taxon>
        <taxon>Eucestoda</taxon>
        <taxon>Cyclophyllidea</taxon>
        <taxon>Mesocestoididae</taxon>
        <taxon>Mesocestoides</taxon>
    </lineage>
</organism>
<dbReference type="NCBIfam" id="TIGR01777">
    <property type="entry name" value="yfcH"/>
    <property type="match status" value="1"/>
</dbReference>
<evidence type="ECO:0000259" key="1">
    <source>
        <dbReference type="Pfam" id="PF01370"/>
    </source>
</evidence>